<dbReference type="AlphaFoldDB" id="A0A3B0MMD5"/>
<reference evidence="2" key="1">
    <citation type="submission" date="2018-07" db="EMBL/GenBank/DDBJ databases">
        <authorList>
            <person name="Quirk P.G."/>
            <person name="Krulwich T.A."/>
        </authorList>
    </citation>
    <scope>NUCLEOTIDE SEQUENCE</scope>
    <source>
        <strain evidence="2">Anand</strain>
    </source>
</reference>
<dbReference type="EMBL" id="UIVT01000002">
    <property type="protein sequence ID" value="SVP91353.1"/>
    <property type="molecule type" value="Genomic_DNA"/>
</dbReference>
<evidence type="ECO:0000313" key="3">
    <source>
        <dbReference type="EMBL" id="SVP91715.1"/>
    </source>
</evidence>
<evidence type="ECO:0000313" key="2">
    <source>
        <dbReference type="EMBL" id="SVP91353.1"/>
    </source>
</evidence>
<accession>A0A3B0MMD5</accession>
<feature type="region of interest" description="Disordered" evidence="1">
    <location>
        <begin position="37"/>
        <end position="58"/>
    </location>
</feature>
<evidence type="ECO:0000256" key="1">
    <source>
        <dbReference type="SAM" id="MobiDB-lite"/>
    </source>
</evidence>
<gene>
    <name evidence="2" type="ORF">TAT_000176300</name>
    <name evidence="3" type="ORF">TAV_000176500</name>
</gene>
<organism evidence="2">
    <name type="scientific">Theileria annulata</name>
    <dbReference type="NCBI Taxonomy" id="5874"/>
    <lineage>
        <taxon>Eukaryota</taxon>
        <taxon>Sar</taxon>
        <taxon>Alveolata</taxon>
        <taxon>Apicomplexa</taxon>
        <taxon>Aconoidasida</taxon>
        <taxon>Piroplasmida</taxon>
        <taxon>Theileriidae</taxon>
        <taxon>Theileria</taxon>
    </lineage>
</organism>
<name>A0A3B0MMD5_THEAN</name>
<sequence>MNILGRGEEVSESEILSILSSSIERYKLIEESENRRQNGNLFENGKKRKPKSNKDEKINKNDLWNLKINDLNEFSLQKIDSHENCTNQLKFLESVKNYILTNYQ</sequence>
<proteinExistence type="predicted"/>
<protein>
    <submittedName>
        <fullName evidence="2">Uncharacterized protein</fullName>
    </submittedName>
</protein>
<dbReference type="VEuPathDB" id="PiroplasmaDB:TA12990"/>
<dbReference type="EMBL" id="UIVS01000002">
    <property type="protein sequence ID" value="SVP91715.1"/>
    <property type="molecule type" value="Genomic_DNA"/>
</dbReference>